<protein>
    <submittedName>
        <fullName evidence="3">DNA polymerase beta domain protein region</fullName>
    </submittedName>
</protein>
<dbReference type="InterPro" id="IPR043519">
    <property type="entry name" value="NT_sf"/>
</dbReference>
<dbReference type="InterPro" id="IPR041633">
    <property type="entry name" value="Polbeta"/>
</dbReference>
<gene>
    <name evidence="3" type="ORF">SBF1_2080002</name>
</gene>
<dbReference type="PIRSF" id="PIRSF020217">
    <property type="entry name" value="UCP020217"/>
    <property type="match status" value="1"/>
</dbReference>
<sequence length="119" mass="13846">MGAMDISSYVAGNKLKIKVDEQRRLDFYKEAYEKAEKVAKALRDSFPNIEVYLFGSLTTDMFELESDIDIAVKGLMEENYFKAYRIAEDIVEPIPLDFIQFEFAQESMQERIVRDGVRI</sequence>
<evidence type="ECO:0000313" key="3">
    <source>
        <dbReference type="EMBL" id="SPF39507.1"/>
    </source>
</evidence>
<dbReference type="EMBL" id="OMOF01000122">
    <property type="protein sequence ID" value="SPF39507.1"/>
    <property type="molecule type" value="Genomic_DNA"/>
</dbReference>
<dbReference type="Pfam" id="PF18765">
    <property type="entry name" value="Polbeta"/>
    <property type="match status" value="1"/>
</dbReference>
<reference evidence="4" key="1">
    <citation type="submission" date="2018-02" db="EMBL/GenBank/DDBJ databases">
        <authorList>
            <person name="Hausmann B."/>
        </authorList>
    </citation>
    <scope>NUCLEOTIDE SEQUENCE [LARGE SCALE GENOMIC DNA]</scope>
    <source>
        <strain evidence="4">Peat soil MAG SbF1</strain>
    </source>
</reference>
<dbReference type="InterPro" id="IPR024700">
    <property type="entry name" value="UCP020217"/>
</dbReference>
<evidence type="ECO:0000313" key="4">
    <source>
        <dbReference type="Proteomes" id="UP000238916"/>
    </source>
</evidence>
<evidence type="ECO:0000256" key="1">
    <source>
        <dbReference type="SAM" id="Coils"/>
    </source>
</evidence>
<accession>A0A2U3KIZ0</accession>
<dbReference type="OrthoDB" id="1806944at2"/>
<organism evidence="3 4">
    <name type="scientific">Candidatus Desulfosporosinus infrequens</name>
    <dbReference type="NCBI Taxonomy" id="2043169"/>
    <lineage>
        <taxon>Bacteria</taxon>
        <taxon>Bacillati</taxon>
        <taxon>Bacillota</taxon>
        <taxon>Clostridia</taxon>
        <taxon>Eubacteriales</taxon>
        <taxon>Desulfitobacteriaceae</taxon>
        <taxon>Desulfosporosinus</taxon>
    </lineage>
</organism>
<proteinExistence type="predicted"/>
<dbReference type="AlphaFoldDB" id="A0A2U3KIZ0"/>
<dbReference type="SUPFAM" id="SSF81301">
    <property type="entry name" value="Nucleotidyltransferase"/>
    <property type="match status" value="1"/>
</dbReference>
<name>A0A2U3KIZ0_9FIRM</name>
<dbReference type="Gene3D" id="3.30.460.10">
    <property type="entry name" value="Beta Polymerase, domain 2"/>
    <property type="match status" value="1"/>
</dbReference>
<keyword evidence="1" id="KW-0175">Coiled coil</keyword>
<dbReference type="CDD" id="cd05403">
    <property type="entry name" value="NT_KNTase_like"/>
    <property type="match status" value="1"/>
</dbReference>
<feature type="coiled-coil region" evidence="1">
    <location>
        <begin position="18"/>
        <end position="45"/>
    </location>
</feature>
<dbReference type="Proteomes" id="UP000238916">
    <property type="component" value="Unassembled WGS sequence"/>
</dbReference>
<feature type="domain" description="Polymerase beta nucleotidyltransferase" evidence="2">
    <location>
        <begin position="36"/>
        <end position="119"/>
    </location>
</feature>
<evidence type="ECO:0000259" key="2">
    <source>
        <dbReference type="Pfam" id="PF18765"/>
    </source>
</evidence>